<dbReference type="KEGG" id="dosa:Os09g0343300"/>
<reference evidence="2" key="2">
    <citation type="journal article" date="2008" name="Nucleic Acids Res.">
        <title>The rice annotation project database (RAP-DB): 2008 update.</title>
        <authorList>
            <consortium name="The rice annotation project (RAP)"/>
        </authorList>
    </citation>
    <scope>GENOME REANNOTATION</scope>
    <source>
        <strain evidence="2">cv. Nipponbare</strain>
    </source>
</reference>
<dbReference type="Proteomes" id="UP000000763">
    <property type="component" value="Chromosome 9"/>
</dbReference>
<evidence type="ECO:0000313" key="2">
    <source>
        <dbReference type="Proteomes" id="UP000000763"/>
    </source>
</evidence>
<gene>
    <name evidence="1" type="ordered locus">Os09g0343300</name>
</gene>
<dbReference type="AlphaFoldDB" id="C7J6L9"/>
<reference evidence="1 2" key="1">
    <citation type="journal article" date="2005" name="Nature">
        <title>The map-based sequence of the rice genome.</title>
        <authorList>
            <consortium name="International rice genome sequencing project (IRGSP)"/>
            <person name="Matsumoto T."/>
            <person name="Wu J."/>
            <person name="Kanamori H."/>
            <person name="Katayose Y."/>
            <person name="Fujisawa M."/>
            <person name="Namiki N."/>
            <person name="Mizuno H."/>
            <person name="Yamamoto K."/>
            <person name="Antonio B.A."/>
            <person name="Baba T."/>
            <person name="Sakata K."/>
            <person name="Nagamura Y."/>
            <person name="Aoki H."/>
            <person name="Arikawa K."/>
            <person name="Arita K."/>
            <person name="Bito T."/>
            <person name="Chiden Y."/>
            <person name="Fujitsuka N."/>
            <person name="Fukunaka R."/>
            <person name="Hamada M."/>
            <person name="Harada C."/>
            <person name="Hayashi A."/>
            <person name="Hijishita S."/>
            <person name="Honda M."/>
            <person name="Hosokawa S."/>
            <person name="Ichikawa Y."/>
            <person name="Idonuma A."/>
            <person name="Iijima M."/>
            <person name="Ikeda M."/>
            <person name="Ikeno M."/>
            <person name="Ito K."/>
            <person name="Ito S."/>
            <person name="Ito T."/>
            <person name="Ito Y."/>
            <person name="Ito Y."/>
            <person name="Iwabuchi A."/>
            <person name="Kamiya K."/>
            <person name="Karasawa W."/>
            <person name="Kurita K."/>
            <person name="Katagiri S."/>
            <person name="Kikuta A."/>
            <person name="Kobayashi H."/>
            <person name="Kobayashi N."/>
            <person name="Machita K."/>
            <person name="Maehara T."/>
            <person name="Masukawa M."/>
            <person name="Mizubayashi T."/>
            <person name="Mukai Y."/>
            <person name="Nagasaki H."/>
            <person name="Nagata Y."/>
            <person name="Naito S."/>
            <person name="Nakashima M."/>
            <person name="Nakama Y."/>
            <person name="Nakamichi Y."/>
            <person name="Nakamura M."/>
            <person name="Meguro A."/>
            <person name="Negishi M."/>
            <person name="Ohta I."/>
            <person name="Ohta T."/>
            <person name="Okamoto M."/>
            <person name="Ono N."/>
            <person name="Saji S."/>
            <person name="Sakaguchi M."/>
            <person name="Sakai K."/>
            <person name="Shibata M."/>
            <person name="Shimokawa T."/>
            <person name="Song J."/>
            <person name="Takazaki Y."/>
            <person name="Terasawa K."/>
            <person name="Tsugane M."/>
            <person name="Tsuji K."/>
            <person name="Ueda S."/>
            <person name="Waki K."/>
            <person name="Yamagata H."/>
            <person name="Yamamoto M."/>
            <person name="Yamamoto S."/>
            <person name="Yamane H."/>
            <person name="Yoshiki S."/>
            <person name="Yoshihara R."/>
            <person name="Yukawa K."/>
            <person name="Zhong H."/>
            <person name="Yano M."/>
            <person name="Yuan Q."/>
            <person name="Ouyang S."/>
            <person name="Liu J."/>
            <person name="Jones K.M."/>
            <person name="Gansberger K."/>
            <person name="Moffat K."/>
            <person name="Hill J."/>
            <person name="Bera J."/>
            <person name="Fadrosh D."/>
            <person name="Jin S."/>
            <person name="Johri S."/>
            <person name="Kim M."/>
            <person name="Overton L."/>
            <person name="Reardon M."/>
            <person name="Tsitrin T."/>
            <person name="Vuong H."/>
            <person name="Weaver B."/>
            <person name="Ciecko A."/>
            <person name="Tallon L."/>
            <person name="Jackson J."/>
            <person name="Pai G."/>
            <person name="Aken S.V."/>
            <person name="Utterback T."/>
            <person name="Reidmuller S."/>
            <person name="Feldblyum T."/>
            <person name="Hsiao J."/>
            <person name="Zismann V."/>
            <person name="Iobst S."/>
            <person name="de Vazeille A.R."/>
            <person name="Buell C.R."/>
            <person name="Ying K."/>
            <person name="Li Y."/>
            <person name="Lu T."/>
            <person name="Huang Y."/>
            <person name="Zhao Q."/>
            <person name="Feng Q."/>
            <person name="Zhang L."/>
            <person name="Zhu J."/>
            <person name="Weng Q."/>
            <person name="Mu J."/>
            <person name="Lu Y."/>
            <person name="Fan D."/>
            <person name="Liu Y."/>
            <person name="Guan J."/>
            <person name="Zhang Y."/>
            <person name="Yu S."/>
            <person name="Liu X."/>
            <person name="Zhang Y."/>
            <person name="Hong G."/>
            <person name="Han B."/>
            <person name="Choisne N."/>
            <person name="Demange N."/>
            <person name="Orjeda G."/>
            <person name="Samain S."/>
            <person name="Cattolico L."/>
            <person name="Pelletier E."/>
            <person name="Couloux A."/>
            <person name="Segurens B."/>
            <person name="Wincker P."/>
            <person name="D'Hont A."/>
            <person name="Scarpelli C."/>
            <person name="Weissenbach J."/>
            <person name="Salanoubat M."/>
            <person name="Quetier F."/>
            <person name="Yu Y."/>
            <person name="Kim H.R."/>
            <person name="Rambo T."/>
            <person name="Currie J."/>
            <person name="Collura K."/>
            <person name="Luo M."/>
            <person name="Yang T."/>
            <person name="Ammiraju J.S.S."/>
            <person name="Engler F."/>
            <person name="Soderlund C."/>
            <person name="Wing R.A."/>
            <person name="Palmer L.E."/>
            <person name="de la Bastide M."/>
            <person name="Spiegel L."/>
            <person name="Nascimento L."/>
            <person name="Zutavern T."/>
            <person name="O'Shaughnessy A."/>
            <person name="Dike S."/>
            <person name="Dedhia N."/>
            <person name="Preston R."/>
            <person name="Balija V."/>
            <person name="McCombie W.R."/>
            <person name="Chow T."/>
            <person name="Chen H."/>
            <person name="Chung M."/>
            <person name="Chen C."/>
            <person name="Shaw J."/>
            <person name="Wu H."/>
            <person name="Hsiao K."/>
            <person name="Chao Y."/>
            <person name="Chu M."/>
            <person name="Cheng C."/>
            <person name="Hour A."/>
            <person name="Lee P."/>
            <person name="Lin S."/>
            <person name="Lin Y."/>
            <person name="Liou J."/>
            <person name="Liu S."/>
            <person name="Hsing Y."/>
            <person name="Raghuvanshi S."/>
            <person name="Mohanty A."/>
            <person name="Bharti A.K."/>
            <person name="Gaur A."/>
            <person name="Gupta V."/>
            <person name="Kumar D."/>
            <person name="Ravi V."/>
            <person name="Vij S."/>
            <person name="Kapur A."/>
            <person name="Khurana P."/>
            <person name="Khurana P."/>
            <person name="Khurana J.P."/>
            <person name="Tyagi A.K."/>
            <person name="Gaikwad K."/>
            <person name="Singh A."/>
            <person name="Dalal V."/>
            <person name="Srivastava S."/>
            <person name="Dixit A."/>
            <person name="Pal A.K."/>
            <person name="Ghazi I.A."/>
            <person name="Yadav M."/>
            <person name="Pandit A."/>
            <person name="Bhargava A."/>
            <person name="Sureshbabu K."/>
            <person name="Batra K."/>
            <person name="Sharma T.R."/>
            <person name="Mohapatra T."/>
            <person name="Singh N.K."/>
            <person name="Messing J."/>
            <person name="Nelson A.B."/>
            <person name="Fuks G."/>
            <person name="Kavchok S."/>
            <person name="Keizer G."/>
            <person name="Linton E."/>
            <person name="Llaca V."/>
            <person name="Song R."/>
            <person name="Tanyolac B."/>
            <person name="Young S."/>
            <person name="Ho-Il K."/>
            <person name="Hahn J.H."/>
            <person name="Sangsakoo G."/>
            <person name="Vanavichit A."/>
            <person name="de Mattos Luiz.A.T."/>
            <person name="Zimmer P.D."/>
            <person name="Malone G."/>
            <person name="Dellagostin O."/>
            <person name="de Oliveira A.C."/>
            <person name="Bevan M."/>
            <person name="Bancroft I."/>
            <person name="Minx P."/>
            <person name="Cordum H."/>
            <person name="Wilson R."/>
            <person name="Cheng Z."/>
            <person name="Jin W."/>
            <person name="Jiang J."/>
            <person name="Leong S.A."/>
            <person name="Iwama H."/>
            <person name="Gojobori T."/>
            <person name="Itoh T."/>
            <person name="Niimura Y."/>
            <person name="Fujii Y."/>
            <person name="Habara T."/>
            <person name="Sakai H."/>
            <person name="Sato Y."/>
            <person name="Wilson G."/>
            <person name="Kumar K."/>
            <person name="McCouch S."/>
            <person name="Juretic N."/>
            <person name="Hoen D."/>
            <person name="Wright S."/>
            <person name="Bruskiewich R."/>
            <person name="Bureau T."/>
            <person name="Miyao A."/>
            <person name="Hirochika H."/>
            <person name="Nishikawa T."/>
            <person name="Kadowaki K."/>
            <person name="Sugiura M."/>
            <person name="Burr B."/>
            <person name="Sasaki T."/>
        </authorList>
    </citation>
    <scope>NUCLEOTIDE SEQUENCE [LARGE SCALE GENOMIC DNA]</scope>
    <source>
        <strain evidence="2">cv. Nipponbare</strain>
    </source>
</reference>
<sequence>MEWRAPIFVRLLCEAIVPVQQHFGHHCIQAFAVAATPPTPPPQAPAMAPAPRRVQVQAPWMDCGGDTRRRAVLPPTGDGVATGTVRRRSAITFTSSELLPRSRAAGVSGIGTLTTRTG</sequence>
<evidence type="ECO:0000313" key="1">
    <source>
        <dbReference type="EMBL" id="BAH94516.1"/>
    </source>
</evidence>
<protein>
    <submittedName>
        <fullName evidence="1">Os09g0343300 protein</fullName>
    </submittedName>
</protein>
<dbReference type="EMBL" id="AP008215">
    <property type="protein sequence ID" value="BAH94516.1"/>
    <property type="molecule type" value="Genomic_DNA"/>
</dbReference>
<organism evidence="1 2">
    <name type="scientific">Oryza sativa subsp. japonica</name>
    <name type="common">Rice</name>
    <dbReference type="NCBI Taxonomy" id="39947"/>
    <lineage>
        <taxon>Eukaryota</taxon>
        <taxon>Viridiplantae</taxon>
        <taxon>Streptophyta</taxon>
        <taxon>Embryophyta</taxon>
        <taxon>Tracheophyta</taxon>
        <taxon>Spermatophyta</taxon>
        <taxon>Magnoliopsida</taxon>
        <taxon>Liliopsida</taxon>
        <taxon>Poales</taxon>
        <taxon>Poaceae</taxon>
        <taxon>BOP clade</taxon>
        <taxon>Oryzoideae</taxon>
        <taxon>Oryzeae</taxon>
        <taxon>Oryzinae</taxon>
        <taxon>Oryza</taxon>
        <taxon>Oryza sativa</taxon>
    </lineage>
</organism>
<proteinExistence type="predicted"/>
<accession>C7J6L9</accession>
<name>C7J6L9_ORYSJ</name>